<accession>A0A0E9QYB7</accession>
<sequence>MTGMGWMDSEDSQSAEIQMTVWLLQAGYLRPL</sequence>
<name>A0A0E9QYB7_ANGAN</name>
<dbReference type="EMBL" id="GBXM01087105">
    <property type="protein sequence ID" value="JAH21472.1"/>
    <property type="molecule type" value="Transcribed_RNA"/>
</dbReference>
<dbReference type="AlphaFoldDB" id="A0A0E9QYB7"/>
<organism evidence="1">
    <name type="scientific">Anguilla anguilla</name>
    <name type="common">European freshwater eel</name>
    <name type="synonym">Muraena anguilla</name>
    <dbReference type="NCBI Taxonomy" id="7936"/>
    <lineage>
        <taxon>Eukaryota</taxon>
        <taxon>Metazoa</taxon>
        <taxon>Chordata</taxon>
        <taxon>Craniata</taxon>
        <taxon>Vertebrata</taxon>
        <taxon>Euteleostomi</taxon>
        <taxon>Actinopterygii</taxon>
        <taxon>Neopterygii</taxon>
        <taxon>Teleostei</taxon>
        <taxon>Anguilliformes</taxon>
        <taxon>Anguillidae</taxon>
        <taxon>Anguilla</taxon>
    </lineage>
</organism>
<proteinExistence type="predicted"/>
<reference evidence="1" key="2">
    <citation type="journal article" date="2015" name="Fish Shellfish Immunol.">
        <title>Early steps in the European eel (Anguilla anguilla)-Vibrio vulnificus interaction in the gills: Role of the RtxA13 toxin.</title>
        <authorList>
            <person name="Callol A."/>
            <person name="Pajuelo D."/>
            <person name="Ebbesson L."/>
            <person name="Teles M."/>
            <person name="MacKenzie S."/>
            <person name="Amaro C."/>
        </authorList>
    </citation>
    <scope>NUCLEOTIDE SEQUENCE</scope>
</reference>
<evidence type="ECO:0000313" key="1">
    <source>
        <dbReference type="EMBL" id="JAH21472.1"/>
    </source>
</evidence>
<protein>
    <submittedName>
        <fullName evidence="1">Uncharacterized protein</fullName>
    </submittedName>
</protein>
<reference evidence="1" key="1">
    <citation type="submission" date="2014-11" db="EMBL/GenBank/DDBJ databases">
        <authorList>
            <person name="Amaro Gonzalez C."/>
        </authorList>
    </citation>
    <scope>NUCLEOTIDE SEQUENCE</scope>
</reference>